<keyword evidence="4" id="KW-1185">Reference proteome</keyword>
<evidence type="ECO:0000313" key="4">
    <source>
        <dbReference type="Proteomes" id="UP000004816"/>
    </source>
</evidence>
<accession>E5XQZ2</accession>
<gene>
    <name evidence="3" type="ORF">HMPREF9336_01894</name>
</gene>
<evidence type="ECO:0000256" key="2">
    <source>
        <dbReference type="SAM" id="Phobius"/>
    </source>
</evidence>
<keyword evidence="2" id="KW-0812">Transmembrane</keyword>
<keyword evidence="2" id="KW-1133">Transmembrane helix</keyword>
<organism evidence="3 4">
    <name type="scientific">Segniliparus rugosus (strain ATCC BAA-974 / DSM 45345 / CCUG 50838 / CIP 108380 / JCM 13579 / CDC 945)</name>
    <dbReference type="NCBI Taxonomy" id="679197"/>
    <lineage>
        <taxon>Bacteria</taxon>
        <taxon>Bacillati</taxon>
        <taxon>Actinomycetota</taxon>
        <taxon>Actinomycetes</taxon>
        <taxon>Mycobacteriales</taxon>
        <taxon>Segniliparaceae</taxon>
        <taxon>Segniliparus</taxon>
    </lineage>
</organism>
<feature type="compositionally biased region" description="Low complexity" evidence="1">
    <location>
        <begin position="49"/>
        <end position="75"/>
    </location>
</feature>
<proteinExistence type="predicted"/>
<evidence type="ECO:0000313" key="3">
    <source>
        <dbReference type="EMBL" id="EFV13232.2"/>
    </source>
</evidence>
<dbReference type="AlphaFoldDB" id="E5XQZ2"/>
<reference evidence="3 4" key="1">
    <citation type="journal article" date="2011" name="Stand. Genomic Sci.">
        <title>High quality draft genome sequence of Segniliparus rugosus CDC 945(T)= (ATCC BAA-974(T)).</title>
        <authorList>
            <person name="Earl A.M."/>
            <person name="Desjardins C.A."/>
            <person name="Fitzgerald M.G."/>
            <person name="Arachchi H.M."/>
            <person name="Zeng Q."/>
            <person name="Mehta T."/>
            <person name="Griggs A."/>
            <person name="Birren B.W."/>
            <person name="Toney N.C."/>
            <person name="Carr J."/>
            <person name="Posey J."/>
            <person name="Butler W.R."/>
        </authorList>
    </citation>
    <scope>NUCLEOTIDE SEQUENCE [LARGE SCALE GENOMIC DNA]</scope>
    <source>
        <strain evidence="4">ATCC BAA-974 / DSM 45345 / CCUG 50838 / CIP 108380 / JCM 13579 / CDC 945</strain>
    </source>
</reference>
<dbReference type="eggNOG" id="COG1572">
    <property type="taxonomic scope" value="Bacteria"/>
</dbReference>
<keyword evidence="2" id="KW-0472">Membrane</keyword>
<evidence type="ECO:0000256" key="1">
    <source>
        <dbReference type="SAM" id="MobiDB-lite"/>
    </source>
</evidence>
<dbReference type="EMBL" id="ACZI02000002">
    <property type="protein sequence ID" value="EFV13232.2"/>
    <property type="molecule type" value="Genomic_DNA"/>
</dbReference>
<dbReference type="STRING" id="679197.HMPREF9336_01894"/>
<feature type="region of interest" description="Disordered" evidence="1">
    <location>
        <begin position="47"/>
        <end position="86"/>
    </location>
</feature>
<dbReference type="HOGENOM" id="CLU_075791_1_1_11"/>
<sequence length="219" mass="22618">MTGASGSKSLPPEVYLRRRSLALGVGALILVVIIAGVFLLLREGDSKPPARTPTAASAPAAPPKAQGSSPSSSESPAPPEPTLAQAGQPCSDNWLALVVSADKATYNVGDQPKFTGVITNGSALPCQRDVGDGMQGFVVSSLDGSTRVWASQDCAPTNGQSLQMLKPGQQVQFQATWTGKTSSPGCQDERVDIEPGSYRVVAQLGQKVSSPVTFNVVAP</sequence>
<name>E5XQZ2_SEGRC</name>
<dbReference type="RefSeq" id="WP_021030159.1">
    <property type="nucleotide sequence ID" value="NZ_KI391953.1"/>
</dbReference>
<protein>
    <submittedName>
        <fullName evidence="3">Uncharacterized protein</fullName>
    </submittedName>
</protein>
<comment type="caution">
    <text evidence="3">The sequence shown here is derived from an EMBL/GenBank/DDBJ whole genome shotgun (WGS) entry which is preliminary data.</text>
</comment>
<dbReference type="Proteomes" id="UP000004816">
    <property type="component" value="Unassembled WGS sequence"/>
</dbReference>
<feature type="transmembrane region" description="Helical" evidence="2">
    <location>
        <begin position="20"/>
        <end position="41"/>
    </location>
</feature>